<dbReference type="InterPro" id="IPR014906">
    <property type="entry name" value="PRP4-like"/>
</dbReference>
<dbReference type="PROSITE" id="PS00678">
    <property type="entry name" value="WD_REPEATS_1"/>
    <property type="match status" value="2"/>
</dbReference>
<dbReference type="FunFam" id="2.130.10.10:FF:000411">
    <property type="entry name" value="U4/U6 small nuclear ribonucleoprotein Prp4"/>
    <property type="match status" value="1"/>
</dbReference>
<dbReference type="PRINTS" id="PR00320">
    <property type="entry name" value="GPROTEINBRPT"/>
</dbReference>
<dbReference type="GO" id="GO:0046540">
    <property type="term" value="C:U4/U6 x U5 tri-snRNP complex"/>
    <property type="evidence" value="ECO:0007669"/>
    <property type="project" value="TreeGrafter"/>
</dbReference>
<feature type="repeat" description="WD" evidence="3">
    <location>
        <begin position="368"/>
        <end position="409"/>
    </location>
</feature>
<dbReference type="SUPFAM" id="SSF50978">
    <property type="entry name" value="WD40 repeat-like"/>
    <property type="match status" value="1"/>
</dbReference>
<name>A0AAD7UHD6_9STRA</name>
<dbReference type="GO" id="GO:0030621">
    <property type="term" value="F:U4 snRNA binding"/>
    <property type="evidence" value="ECO:0007669"/>
    <property type="project" value="TreeGrafter"/>
</dbReference>
<dbReference type="PANTHER" id="PTHR19846:SF0">
    <property type="entry name" value="PRE-MRNA PROCESSING FACTOR 4"/>
    <property type="match status" value="1"/>
</dbReference>
<dbReference type="AlphaFoldDB" id="A0AAD7UHD6"/>
<dbReference type="InterPro" id="IPR019775">
    <property type="entry name" value="WD40_repeat_CS"/>
</dbReference>
<sequence length="495" mass="54109">MSASYGAAVAAAMRAGNMVAPTMVGGVQYGELSETSKGEQLRHAALLKRVDAEKRARRIVVPTDEVEVRGMLRKLGHPVRLFGETPADVRERLRDILARIEVEDNERELVAALLADPAAKKDTTSTKMAADAKDEVYTAASPALVAARREIARLSFDSAARRLSSQRRRRDDQAASFAREEYAAQLYFRLARLSLSQSQFADARPVSRVRACPTAALLATGSWSGRVEVWNALTCARASSFDAPSDDRVTGLAWTPDGRLLVSGSADAAAYVWALDDATPRIVLRGHGDRLANVAAHPLGSYVGTTSFDHTWRLWDIETADQLLLQDGHGKEVYAISFQRDGAILATGDFAGVVHCWDLRSGRRVHTCLGHGKKILASDFSPDGYQLATASDDNTVRIWDLRRKACDYVLPAHSSLISDCRFSPTTGEALATACFDGSVALWATRDWSNLLRVPAHDGKTMSLDFVDETALVTAGFDRTFKLWTLPDNAKMDLQD</sequence>
<feature type="repeat" description="WD" evidence="3">
    <location>
        <begin position="242"/>
        <end position="283"/>
    </location>
</feature>
<feature type="repeat" description="WD" evidence="3">
    <location>
        <begin position="410"/>
        <end position="442"/>
    </location>
</feature>
<accession>A0AAD7UHD6</accession>
<gene>
    <name evidence="5" type="ORF">CTAYLR_009231</name>
</gene>
<dbReference type="EMBL" id="JAQMWT010000336">
    <property type="protein sequence ID" value="KAJ8604243.1"/>
    <property type="molecule type" value="Genomic_DNA"/>
</dbReference>
<evidence type="ECO:0000256" key="3">
    <source>
        <dbReference type="PROSITE-ProRule" id="PRU00221"/>
    </source>
</evidence>
<feature type="repeat" description="WD" evidence="3">
    <location>
        <begin position="453"/>
        <end position="493"/>
    </location>
</feature>
<dbReference type="Proteomes" id="UP001230188">
    <property type="component" value="Unassembled WGS sequence"/>
</dbReference>
<dbReference type="CDD" id="cd00200">
    <property type="entry name" value="WD40"/>
    <property type="match status" value="1"/>
</dbReference>
<dbReference type="SMART" id="SM00500">
    <property type="entry name" value="SFM"/>
    <property type="match status" value="1"/>
</dbReference>
<keyword evidence="2" id="KW-0677">Repeat</keyword>
<dbReference type="InterPro" id="IPR036285">
    <property type="entry name" value="PRP4-like_sf"/>
</dbReference>
<evidence type="ECO:0000259" key="4">
    <source>
        <dbReference type="SMART" id="SM00500"/>
    </source>
</evidence>
<dbReference type="InterPro" id="IPR036322">
    <property type="entry name" value="WD40_repeat_dom_sf"/>
</dbReference>
<dbReference type="SUPFAM" id="SSF158230">
    <property type="entry name" value="PRP4-like"/>
    <property type="match status" value="1"/>
</dbReference>
<comment type="caution">
    <text evidence="5">The sequence shown here is derived from an EMBL/GenBank/DDBJ whole genome shotgun (WGS) entry which is preliminary data.</text>
</comment>
<feature type="repeat" description="WD" evidence="3">
    <location>
        <begin position="326"/>
        <end position="367"/>
    </location>
</feature>
<evidence type="ECO:0000256" key="2">
    <source>
        <dbReference type="ARBA" id="ARBA00022737"/>
    </source>
</evidence>
<dbReference type="PANTHER" id="PTHR19846">
    <property type="entry name" value="WD40 REPEAT PROTEIN"/>
    <property type="match status" value="1"/>
</dbReference>
<feature type="repeat" description="WD" evidence="3">
    <location>
        <begin position="284"/>
        <end position="325"/>
    </location>
</feature>
<dbReference type="GO" id="GO:0000398">
    <property type="term" value="P:mRNA splicing, via spliceosome"/>
    <property type="evidence" value="ECO:0007669"/>
    <property type="project" value="TreeGrafter"/>
</dbReference>
<dbReference type="InterPro" id="IPR015943">
    <property type="entry name" value="WD40/YVTN_repeat-like_dom_sf"/>
</dbReference>
<dbReference type="InterPro" id="IPR001680">
    <property type="entry name" value="WD40_rpt"/>
</dbReference>
<dbReference type="InterPro" id="IPR020472">
    <property type="entry name" value="WD40_PAC1"/>
</dbReference>
<evidence type="ECO:0000256" key="1">
    <source>
        <dbReference type="ARBA" id="ARBA00022574"/>
    </source>
</evidence>
<dbReference type="PROSITE" id="PS50294">
    <property type="entry name" value="WD_REPEATS_REGION"/>
    <property type="match status" value="4"/>
</dbReference>
<dbReference type="SMART" id="SM00320">
    <property type="entry name" value="WD40"/>
    <property type="match status" value="7"/>
</dbReference>
<proteinExistence type="predicted"/>
<dbReference type="PROSITE" id="PS50082">
    <property type="entry name" value="WD_REPEATS_2"/>
    <property type="match status" value="6"/>
</dbReference>
<dbReference type="Gene3D" id="4.10.280.110">
    <property type="entry name" value="Pre-mRNA processing factor 4 domain"/>
    <property type="match status" value="1"/>
</dbReference>
<keyword evidence="1 3" id="KW-0853">WD repeat</keyword>
<dbReference type="Pfam" id="PF08799">
    <property type="entry name" value="PRP4"/>
    <property type="match status" value="1"/>
</dbReference>
<dbReference type="Pfam" id="PF00400">
    <property type="entry name" value="WD40"/>
    <property type="match status" value="6"/>
</dbReference>
<evidence type="ECO:0000313" key="6">
    <source>
        <dbReference type="Proteomes" id="UP001230188"/>
    </source>
</evidence>
<reference evidence="5" key="1">
    <citation type="submission" date="2023-01" db="EMBL/GenBank/DDBJ databases">
        <title>Metagenome sequencing of chrysophaentin producing Chrysophaeum taylorii.</title>
        <authorList>
            <person name="Davison J."/>
            <person name="Bewley C."/>
        </authorList>
    </citation>
    <scope>NUCLEOTIDE SEQUENCE</scope>
    <source>
        <strain evidence="5">NIES-1699</strain>
    </source>
</reference>
<dbReference type="Gene3D" id="2.130.10.10">
    <property type="entry name" value="YVTN repeat-like/Quinoprotein amine dehydrogenase"/>
    <property type="match status" value="2"/>
</dbReference>
<keyword evidence="6" id="KW-1185">Reference proteome</keyword>
<organism evidence="5 6">
    <name type="scientific">Chrysophaeum taylorii</name>
    <dbReference type="NCBI Taxonomy" id="2483200"/>
    <lineage>
        <taxon>Eukaryota</taxon>
        <taxon>Sar</taxon>
        <taxon>Stramenopiles</taxon>
        <taxon>Ochrophyta</taxon>
        <taxon>Pelagophyceae</taxon>
        <taxon>Pelagomonadales</taxon>
        <taxon>Pelagomonadaceae</taxon>
        <taxon>Chrysophaeum</taxon>
    </lineage>
</organism>
<evidence type="ECO:0000313" key="5">
    <source>
        <dbReference type="EMBL" id="KAJ8604243.1"/>
    </source>
</evidence>
<feature type="domain" description="Pre-mRNA processing factor 4 (PRP4)-like" evidence="4">
    <location>
        <begin position="63"/>
        <end position="112"/>
    </location>
</feature>
<dbReference type="GO" id="GO:0017070">
    <property type="term" value="F:U6 snRNA binding"/>
    <property type="evidence" value="ECO:0007669"/>
    <property type="project" value="TreeGrafter"/>
</dbReference>
<protein>
    <recommendedName>
        <fullName evidence="4">Pre-mRNA processing factor 4 (PRP4)-like domain-containing protein</fullName>
    </recommendedName>
</protein>